<evidence type="ECO:0008006" key="3">
    <source>
        <dbReference type="Google" id="ProtNLM"/>
    </source>
</evidence>
<keyword evidence="2" id="KW-1185">Reference proteome</keyword>
<dbReference type="EMBL" id="CP089983">
    <property type="protein sequence ID" value="WXB01063.1"/>
    <property type="molecule type" value="Genomic_DNA"/>
</dbReference>
<accession>A0ABZ2KTK7</accession>
<proteinExistence type="predicted"/>
<protein>
    <recommendedName>
        <fullName evidence="3">STAS domain-containing protein</fullName>
    </recommendedName>
</protein>
<dbReference type="RefSeq" id="WP_394830670.1">
    <property type="nucleotide sequence ID" value="NZ_CP089929.1"/>
</dbReference>
<organism evidence="1 2">
    <name type="scientific">Pendulispora rubella</name>
    <dbReference type="NCBI Taxonomy" id="2741070"/>
    <lineage>
        <taxon>Bacteria</taxon>
        <taxon>Pseudomonadati</taxon>
        <taxon>Myxococcota</taxon>
        <taxon>Myxococcia</taxon>
        <taxon>Myxococcales</taxon>
        <taxon>Sorangiineae</taxon>
        <taxon>Pendulisporaceae</taxon>
        <taxon>Pendulispora</taxon>
    </lineage>
</organism>
<dbReference type="InterPro" id="IPR036513">
    <property type="entry name" value="STAS_dom_sf"/>
</dbReference>
<evidence type="ECO:0000313" key="2">
    <source>
        <dbReference type="Proteomes" id="UP001374803"/>
    </source>
</evidence>
<evidence type="ECO:0000313" key="1">
    <source>
        <dbReference type="EMBL" id="WXB01063.1"/>
    </source>
</evidence>
<reference evidence="1" key="1">
    <citation type="submission" date="2021-12" db="EMBL/GenBank/DDBJ databases">
        <title>Discovery of the Pendulisporaceae a myxobacterial family with distinct sporulation behavior and unique specialized metabolism.</title>
        <authorList>
            <person name="Garcia R."/>
            <person name="Popoff A."/>
            <person name="Bader C.D."/>
            <person name="Loehr J."/>
            <person name="Walesch S."/>
            <person name="Walt C."/>
            <person name="Boldt J."/>
            <person name="Bunk B."/>
            <person name="Haeckl F.J.F.P.J."/>
            <person name="Gunesch A.P."/>
            <person name="Birkelbach J."/>
            <person name="Nuebel U."/>
            <person name="Pietschmann T."/>
            <person name="Bach T."/>
            <person name="Mueller R."/>
        </authorList>
    </citation>
    <scope>NUCLEOTIDE SEQUENCE</scope>
    <source>
        <strain evidence="1">MSr11367</strain>
    </source>
</reference>
<dbReference type="Proteomes" id="UP001374803">
    <property type="component" value="Chromosome"/>
</dbReference>
<sequence>MSDARNPSTFLEPLLQKIFTGLRVTSVTVDLRGLQYINSATVGPLLNLIKRFDTQHIATTVLYDTDLDWQRVNCQCMRTIARTLTHVEVKSQNDDTPTPSRRPPS</sequence>
<dbReference type="SUPFAM" id="SSF52091">
    <property type="entry name" value="SpoIIaa-like"/>
    <property type="match status" value="1"/>
</dbReference>
<gene>
    <name evidence="1" type="ORF">LVJ94_29600</name>
</gene>
<name>A0ABZ2KTK7_9BACT</name>